<evidence type="ECO:0000313" key="2">
    <source>
        <dbReference type="EMBL" id="KAF2399394.1"/>
    </source>
</evidence>
<dbReference type="Proteomes" id="UP000799640">
    <property type="component" value="Unassembled WGS sequence"/>
</dbReference>
<organism evidence="2 3">
    <name type="scientific">Trichodelitschia bisporula</name>
    <dbReference type="NCBI Taxonomy" id="703511"/>
    <lineage>
        <taxon>Eukaryota</taxon>
        <taxon>Fungi</taxon>
        <taxon>Dikarya</taxon>
        <taxon>Ascomycota</taxon>
        <taxon>Pezizomycotina</taxon>
        <taxon>Dothideomycetes</taxon>
        <taxon>Dothideomycetes incertae sedis</taxon>
        <taxon>Phaeotrichales</taxon>
        <taxon>Phaeotrichaceae</taxon>
        <taxon>Trichodelitschia</taxon>
    </lineage>
</organism>
<protein>
    <submittedName>
        <fullName evidence="2">Uncharacterized protein</fullName>
    </submittedName>
</protein>
<evidence type="ECO:0000256" key="1">
    <source>
        <dbReference type="SAM" id="SignalP"/>
    </source>
</evidence>
<keyword evidence="3" id="KW-1185">Reference proteome</keyword>
<dbReference type="AlphaFoldDB" id="A0A6G1HTZ5"/>
<feature type="signal peptide" evidence="1">
    <location>
        <begin position="1"/>
        <end position="33"/>
    </location>
</feature>
<reference evidence="2" key="1">
    <citation type="journal article" date="2020" name="Stud. Mycol.">
        <title>101 Dothideomycetes genomes: a test case for predicting lifestyles and emergence of pathogens.</title>
        <authorList>
            <person name="Haridas S."/>
            <person name="Albert R."/>
            <person name="Binder M."/>
            <person name="Bloem J."/>
            <person name="Labutti K."/>
            <person name="Salamov A."/>
            <person name="Andreopoulos B."/>
            <person name="Baker S."/>
            <person name="Barry K."/>
            <person name="Bills G."/>
            <person name="Bluhm B."/>
            <person name="Cannon C."/>
            <person name="Castanera R."/>
            <person name="Culley D."/>
            <person name="Daum C."/>
            <person name="Ezra D."/>
            <person name="Gonzalez J."/>
            <person name="Henrissat B."/>
            <person name="Kuo A."/>
            <person name="Liang C."/>
            <person name="Lipzen A."/>
            <person name="Lutzoni F."/>
            <person name="Magnuson J."/>
            <person name="Mondo S."/>
            <person name="Nolan M."/>
            <person name="Ohm R."/>
            <person name="Pangilinan J."/>
            <person name="Park H.-J."/>
            <person name="Ramirez L."/>
            <person name="Alfaro M."/>
            <person name="Sun H."/>
            <person name="Tritt A."/>
            <person name="Yoshinaga Y."/>
            <person name="Zwiers L.-H."/>
            <person name="Turgeon B."/>
            <person name="Goodwin S."/>
            <person name="Spatafora J."/>
            <person name="Crous P."/>
            <person name="Grigoriev I."/>
        </authorList>
    </citation>
    <scope>NUCLEOTIDE SEQUENCE</scope>
    <source>
        <strain evidence="2">CBS 262.69</strain>
    </source>
</reference>
<accession>A0A6G1HTZ5</accession>
<proteinExistence type="predicted"/>
<gene>
    <name evidence="2" type="ORF">EJ06DRAFT_49648</name>
</gene>
<keyword evidence="1" id="KW-0732">Signal</keyword>
<sequence>MINKCCAACRWSLAAPFAMLCLVLLDNPLGVLIQRASSKASQMAPPGTYRKVTQIVDHIFHSTQRIQTVAERLQTDELSAMSVYRLIINGGVQWNSTVTEDVGLPSAFAAV</sequence>
<evidence type="ECO:0000313" key="3">
    <source>
        <dbReference type="Proteomes" id="UP000799640"/>
    </source>
</evidence>
<name>A0A6G1HTZ5_9PEZI</name>
<feature type="chain" id="PRO_5026152048" evidence="1">
    <location>
        <begin position="34"/>
        <end position="111"/>
    </location>
</feature>
<dbReference type="EMBL" id="ML996697">
    <property type="protein sequence ID" value="KAF2399394.1"/>
    <property type="molecule type" value="Genomic_DNA"/>
</dbReference>